<dbReference type="OrthoDB" id="206201at2759"/>
<dbReference type="SMART" id="SM01103">
    <property type="entry name" value="CRS1_YhbY"/>
    <property type="match status" value="1"/>
</dbReference>
<sequence length="383" mass="41986">MHAATKGRGNKHVGVGRKKFLTLLLLFVAFLFDGVGSWSLHSCLSRPTRRIGSCKCSRTTSAVTAMLSKPSWGMKLERSMVAGGAGEGEGESESGEGREDAIFCGGERIGFMRAAFGVYEEVEGKVVRVNPLCADGEVRNKEEVRGSIAMVLRGSSSDVPCSFVDKARRVGEAGAIGMIVVNDEDSLISPGDSRREGGDVAFPVVGIKLMDAEKMEDKSTVRITFKETDQFSPAQRRFLRAVAIFRDKQGDLTRIVIPKSAKTENVLEEIEEELARRELVIAKMEQKEEEMKKVTLDDIEDIIDVASVIADNLGASIVHVSCSSILLYRPAPGIQDAIIIPEDDDFELPVELAELTDMSRVIQLKDDEEEEEQEEQEIKGMGP</sequence>
<dbReference type="AlphaFoldDB" id="L1IJJ7"/>
<dbReference type="InterPro" id="IPR046450">
    <property type="entry name" value="PA_dom_sf"/>
</dbReference>
<reference evidence="6 8" key="1">
    <citation type="journal article" date="2012" name="Nature">
        <title>Algal genomes reveal evolutionary mosaicism and the fate of nucleomorphs.</title>
        <authorList>
            <consortium name="DOE Joint Genome Institute"/>
            <person name="Curtis B.A."/>
            <person name="Tanifuji G."/>
            <person name="Burki F."/>
            <person name="Gruber A."/>
            <person name="Irimia M."/>
            <person name="Maruyama S."/>
            <person name="Arias M.C."/>
            <person name="Ball S.G."/>
            <person name="Gile G.H."/>
            <person name="Hirakawa Y."/>
            <person name="Hopkins J.F."/>
            <person name="Kuo A."/>
            <person name="Rensing S.A."/>
            <person name="Schmutz J."/>
            <person name="Symeonidi A."/>
            <person name="Elias M."/>
            <person name="Eveleigh R.J."/>
            <person name="Herman E.K."/>
            <person name="Klute M.J."/>
            <person name="Nakayama T."/>
            <person name="Obornik M."/>
            <person name="Reyes-Prieto A."/>
            <person name="Armbrust E.V."/>
            <person name="Aves S.J."/>
            <person name="Beiko R.G."/>
            <person name="Coutinho P."/>
            <person name="Dacks J.B."/>
            <person name="Durnford D.G."/>
            <person name="Fast N.M."/>
            <person name="Green B.R."/>
            <person name="Grisdale C.J."/>
            <person name="Hempel F."/>
            <person name="Henrissat B."/>
            <person name="Hoppner M.P."/>
            <person name="Ishida K."/>
            <person name="Kim E."/>
            <person name="Koreny L."/>
            <person name="Kroth P.G."/>
            <person name="Liu Y."/>
            <person name="Malik S.B."/>
            <person name="Maier U.G."/>
            <person name="McRose D."/>
            <person name="Mock T."/>
            <person name="Neilson J.A."/>
            <person name="Onodera N.T."/>
            <person name="Poole A.M."/>
            <person name="Pritham E.J."/>
            <person name="Richards T.A."/>
            <person name="Rocap G."/>
            <person name="Roy S.W."/>
            <person name="Sarai C."/>
            <person name="Schaack S."/>
            <person name="Shirato S."/>
            <person name="Slamovits C.H."/>
            <person name="Spencer D.F."/>
            <person name="Suzuki S."/>
            <person name="Worden A.Z."/>
            <person name="Zauner S."/>
            <person name="Barry K."/>
            <person name="Bell C."/>
            <person name="Bharti A.K."/>
            <person name="Crow J.A."/>
            <person name="Grimwood J."/>
            <person name="Kramer R."/>
            <person name="Lindquist E."/>
            <person name="Lucas S."/>
            <person name="Salamov A."/>
            <person name="McFadden G.I."/>
            <person name="Lane C.E."/>
            <person name="Keeling P.J."/>
            <person name="Gray M.W."/>
            <person name="Grigoriev I.V."/>
            <person name="Archibald J.M."/>
        </authorList>
    </citation>
    <scope>NUCLEOTIDE SEQUENCE</scope>
    <source>
        <strain evidence="6 8">CCMP2712</strain>
    </source>
</reference>
<protein>
    <recommendedName>
        <fullName evidence="5">CRM domain-containing protein</fullName>
    </recommendedName>
</protein>
<dbReference type="Gene3D" id="3.30.110.60">
    <property type="entry name" value="YhbY-like"/>
    <property type="match status" value="1"/>
</dbReference>
<reference evidence="7" key="3">
    <citation type="submission" date="2015-06" db="UniProtKB">
        <authorList>
            <consortium name="EnsemblProtists"/>
        </authorList>
    </citation>
    <scope>IDENTIFICATION</scope>
</reference>
<feature type="compositionally biased region" description="Acidic residues" evidence="4">
    <location>
        <begin position="366"/>
        <end position="375"/>
    </location>
</feature>
<dbReference type="RefSeq" id="XP_005823386.1">
    <property type="nucleotide sequence ID" value="XM_005823329.1"/>
</dbReference>
<evidence type="ECO:0000256" key="3">
    <source>
        <dbReference type="SAM" id="Coils"/>
    </source>
</evidence>
<dbReference type="KEGG" id="gtt:GUITHDRAFT_145772"/>
<keyword evidence="1 2" id="KW-0694">RNA-binding</keyword>
<evidence type="ECO:0000256" key="4">
    <source>
        <dbReference type="SAM" id="MobiDB-lite"/>
    </source>
</evidence>
<evidence type="ECO:0000256" key="1">
    <source>
        <dbReference type="ARBA" id="ARBA00022884"/>
    </source>
</evidence>
<dbReference type="SUPFAM" id="SSF52025">
    <property type="entry name" value="PA domain"/>
    <property type="match status" value="1"/>
</dbReference>
<dbReference type="SUPFAM" id="SSF75471">
    <property type="entry name" value="YhbY-like"/>
    <property type="match status" value="1"/>
</dbReference>
<organism evidence="6">
    <name type="scientific">Guillardia theta (strain CCMP2712)</name>
    <name type="common">Cryptophyte</name>
    <dbReference type="NCBI Taxonomy" id="905079"/>
    <lineage>
        <taxon>Eukaryota</taxon>
        <taxon>Cryptophyceae</taxon>
        <taxon>Pyrenomonadales</taxon>
        <taxon>Geminigeraceae</taxon>
        <taxon>Guillardia</taxon>
    </lineage>
</organism>
<evidence type="ECO:0000313" key="7">
    <source>
        <dbReference type="EnsemblProtists" id="EKX36406"/>
    </source>
</evidence>
<dbReference type="GO" id="GO:0003723">
    <property type="term" value="F:RNA binding"/>
    <property type="evidence" value="ECO:0007669"/>
    <property type="project" value="UniProtKB-UniRule"/>
</dbReference>
<dbReference type="InterPro" id="IPR035920">
    <property type="entry name" value="YhbY-like_sf"/>
</dbReference>
<accession>L1IJJ7</accession>
<keyword evidence="8" id="KW-1185">Reference proteome</keyword>
<dbReference type="InterPro" id="IPR001890">
    <property type="entry name" value="RNA-binding_CRM"/>
</dbReference>
<name>L1IJJ7_GUITC</name>
<feature type="domain" description="CRM" evidence="5">
    <location>
        <begin position="229"/>
        <end position="340"/>
    </location>
</feature>
<feature type="coiled-coil region" evidence="3">
    <location>
        <begin position="267"/>
        <end position="297"/>
    </location>
</feature>
<dbReference type="Pfam" id="PF01985">
    <property type="entry name" value="CRS1_YhbY"/>
    <property type="match status" value="1"/>
</dbReference>
<dbReference type="GeneID" id="17293172"/>
<evidence type="ECO:0000313" key="6">
    <source>
        <dbReference type="EMBL" id="EKX36406.1"/>
    </source>
</evidence>
<feature type="region of interest" description="Disordered" evidence="4">
    <location>
        <begin position="363"/>
        <end position="383"/>
    </location>
</feature>
<dbReference type="EMBL" id="JH993074">
    <property type="protein sequence ID" value="EKX36406.1"/>
    <property type="molecule type" value="Genomic_DNA"/>
</dbReference>
<dbReference type="InterPro" id="IPR003137">
    <property type="entry name" value="PA_domain"/>
</dbReference>
<evidence type="ECO:0000313" key="8">
    <source>
        <dbReference type="Proteomes" id="UP000011087"/>
    </source>
</evidence>
<dbReference type="PaxDb" id="55529-EKX36406"/>
<gene>
    <name evidence="6" type="ORF">GUITHDRAFT_145772</name>
</gene>
<dbReference type="EnsemblProtists" id="EKX36406">
    <property type="protein sequence ID" value="EKX36406"/>
    <property type="gene ID" value="GUITHDRAFT_145772"/>
</dbReference>
<dbReference type="Proteomes" id="UP000011087">
    <property type="component" value="Unassembled WGS sequence"/>
</dbReference>
<keyword evidence="3" id="KW-0175">Coiled coil</keyword>
<dbReference type="Gene3D" id="3.50.30.30">
    <property type="match status" value="1"/>
</dbReference>
<evidence type="ECO:0000259" key="5">
    <source>
        <dbReference type="PROSITE" id="PS51295"/>
    </source>
</evidence>
<dbReference type="Pfam" id="PF02225">
    <property type="entry name" value="PA"/>
    <property type="match status" value="1"/>
</dbReference>
<reference evidence="8" key="2">
    <citation type="submission" date="2012-11" db="EMBL/GenBank/DDBJ databases">
        <authorList>
            <person name="Kuo A."/>
            <person name="Curtis B.A."/>
            <person name="Tanifuji G."/>
            <person name="Burki F."/>
            <person name="Gruber A."/>
            <person name="Irimia M."/>
            <person name="Maruyama S."/>
            <person name="Arias M.C."/>
            <person name="Ball S.G."/>
            <person name="Gile G.H."/>
            <person name="Hirakawa Y."/>
            <person name="Hopkins J.F."/>
            <person name="Rensing S.A."/>
            <person name="Schmutz J."/>
            <person name="Symeonidi A."/>
            <person name="Elias M."/>
            <person name="Eveleigh R.J."/>
            <person name="Herman E.K."/>
            <person name="Klute M.J."/>
            <person name="Nakayama T."/>
            <person name="Obornik M."/>
            <person name="Reyes-Prieto A."/>
            <person name="Armbrust E.V."/>
            <person name="Aves S.J."/>
            <person name="Beiko R.G."/>
            <person name="Coutinho P."/>
            <person name="Dacks J.B."/>
            <person name="Durnford D.G."/>
            <person name="Fast N.M."/>
            <person name="Green B.R."/>
            <person name="Grisdale C."/>
            <person name="Hempe F."/>
            <person name="Henrissat B."/>
            <person name="Hoppner M.P."/>
            <person name="Ishida K.-I."/>
            <person name="Kim E."/>
            <person name="Koreny L."/>
            <person name="Kroth P.G."/>
            <person name="Liu Y."/>
            <person name="Malik S.-B."/>
            <person name="Maier U.G."/>
            <person name="McRose D."/>
            <person name="Mock T."/>
            <person name="Neilson J.A."/>
            <person name="Onodera N.T."/>
            <person name="Poole A.M."/>
            <person name="Pritham E.J."/>
            <person name="Richards T.A."/>
            <person name="Rocap G."/>
            <person name="Roy S.W."/>
            <person name="Sarai C."/>
            <person name="Schaack S."/>
            <person name="Shirato S."/>
            <person name="Slamovits C.H."/>
            <person name="Spencer D.F."/>
            <person name="Suzuki S."/>
            <person name="Worden A.Z."/>
            <person name="Zauner S."/>
            <person name="Barry K."/>
            <person name="Bell C."/>
            <person name="Bharti A.K."/>
            <person name="Crow J.A."/>
            <person name="Grimwood J."/>
            <person name="Kramer R."/>
            <person name="Lindquist E."/>
            <person name="Lucas S."/>
            <person name="Salamov A."/>
            <person name="McFadden G.I."/>
            <person name="Lane C.E."/>
            <person name="Keeling P.J."/>
            <person name="Gray M.W."/>
            <person name="Grigoriev I.V."/>
            <person name="Archibald J.M."/>
        </authorList>
    </citation>
    <scope>NUCLEOTIDE SEQUENCE</scope>
    <source>
        <strain evidence="8">CCMP2712</strain>
    </source>
</reference>
<dbReference type="HOGENOM" id="CLU_722487_0_0_1"/>
<proteinExistence type="predicted"/>
<evidence type="ECO:0000256" key="2">
    <source>
        <dbReference type="PROSITE-ProRule" id="PRU00626"/>
    </source>
</evidence>
<dbReference type="PROSITE" id="PS51295">
    <property type="entry name" value="CRM"/>
    <property type="match status" value="1"/>
</dbReference>